<evidence type="ECO:0000256" key="4">
    <source>
        <dbReference type="SAM" id="MobiDB-lite"/>
    </source>
</evidence>
<gene>
    <name evidence="6" type="ORF">EZS28_007276</name>
</gene>
<dbReference type="Proteomes" id="UP000324800">
    <property type="component" value="Unassembled WGS sequence"/>
</dbReference>
<dbReference type="AlphaFoldDB" id="A0A5J4WRK6"/>
<evidence type="ECO:0000256" key="3">
    <source>
        <dbReference type="ARBA" id="ARBA00022801"/>
    </source>
</evidence>
<dbReference type="GO" id="GO:0008233">
    <property type="term" value="F:peptidase activity"/>
    <property type="evidence" value="ECO:0007669"/>
    <property type="project" value="UniProtKB-KW"/>
</dbReference>
<evidence type="ECO:0000313" key="6">
    <source>
        <dbReference type="EMBL" id="KAA6397196.1"/>
    </source>
</evidence>
<feature type="region of interest" description="Disordered" evidence="4">
    <location>
        <begin position="345"/>
        <end position="433"/>
    </location>
</feature>
<dbReference type="InterPro" id="IPR042266">
    <property type="entry name" value="PPPDE_sf"/>
</dbReference>
<accession>A0A5J4WRK6</accession>
<dbReference type="Gene3D" id="3.90.1720.30">
    <property type="entry name" value="PPPDE domains"/>
    <property type="match status" value="1"/>
</dbReference>
<name>A0A5J4WRK6_9EUKA</name>
<reference evidence="6 7" key="1">
    <citation type="submission" date="2019-03" db="EMBL/GenBank/DDBJ databases">
        <title>Single cell metagenomics reveals metabolic interactions within the superorganism composed of flagellate Streblomastix strix and complex community of Bacteroidetes bacteria on its surface.</title>
        <authorList>
            <person name="Treitli S.C."/>
            <person name="Kolisko M."/>
            <person name="Husnik F."/>
            <person name="Keeling P."/>
            <person name="Hampl V."/>
        </authorList>
    </citation>
    <scope>NUCLEOTIDE SEQUENCE [LARGE SCALE GENOMIC DNA]</scope>
    <source>
        <strain evidence="6">ST1C</strain>
    </source>
</reference>
<dbReference type="PROSITE" id="PS51858">
    <property type="entry name" value="PPPDE"/>
    <property type="match status" value="1"/>
</dbReference>
<feature type="compositionally biased region" description="Acidic residues" evidence="4">
    <location>
        <begin position="650"/>
        <end position="662"/>
    </location>
</feature>
<proteinExistence type="inferred from homology"/>
<dbReference type="InterPro" id="IPR008580">
    <property type="entry name" value="PPPDE_dom"/>
</dbReference>
<dbReference type="Pfam" id="PF05903">
    <property type="entry name" value="Peptidase_C97"/>
    <property type="match status" value="1"/>
</dbReference>
<evidence type="ECO:0000256" key="2">
    <source>
        <dbReference type="ARBA" id="ARBA00022670"/>
    </source>
</evidence>
<evidence type="ECO:0000256" key="1">
    <source>
        <dbReference type="ARBA" id="ARBA00008140"/>
    </source>
</evidence>
<protein>
    <recommendedName>
        <fullName evidence="5">PPPDE domain-containing protein</fullName>
    </recommendedName>
</protein>
<feature type="domain" description="PPPDE" evidence="5">
    <location>
        <begin position="5"/>
        <end position="153"/>
    </location>
</feature>
<dbReference type="EMBL" id="SNRW01001236">
    <property type="protein sequence ID" value="KAA6397196.1"/>
    <property type="molecule type" value="Genomic_DNA"/>
</dbReference>
<feature type="region of interest" description="Disordered" evidence="4">
    <location>
        <begin position="631"/>
        <end position="662"/>
    </location>
</feature>
<dbReference type="OrthoDB" id="21221at2759"/>
<organism evidence="6 7">
    <name type="scientific">Streblomastix strix</name>
    <dbReference type="NCBI Taxonomy" id="222440"/>
    <lineage>
        <taxon>Eukaryota</taxon>
        <taxon>Metamonada</taxon>
        <taxon>Preaxostyla</taxon>
        <taxon>Oxymonadida</taxon>
        <taxon>Streblomastigidae</taxon>
        <taxon>Streblomastix</taxon>
    </lineage>
</organism>
<evidence type="ECO:0000313" key="7">
    <source>
        <dbReference type="Proteomes" id="UP000324800"/>
    </source>
</evidence>
<dbReference type="Gene3D" id="1.25.10.10">
    <property type="entry name" value="Leucine-rich Repeat Variant"/>
    <property type="match status" value="1"/>
</dbReference>
<comment type="caution">
    <text evidence="6">The sequence shown here is derived from an EMBL/GenBank/DDBJ whole genome shotgun (WGS) entry which is preliminary data.</text>
</comment>
<keyword evidence="3" id="KW-0378">Hydrolase</keyword>
<feature type="compositionally biased region" description="Polar residues" evidence="4">
    <location>
        <begin position="372"/>
        <end position="384"/>
    </location>
</feature>
<comment type="similarity">
    <text evidence="1">Belongs to the DeSI family.</text>
</comment>
<feature type="compositionally biased region" description="Low complexity" evidence="4">
    <location>
        <begin position="396"/>
        <end position="408"/>
    </location>
</feature>
<dbReference type="InterPro" id="IPR011989">
    <property type="entry name" value="ARM-like"/>
</dbReference>
<dbReference type="GO" id="GO:0006508">
    <property type="term" value="P:proteolysis"/>
    <property type="evidence" value="ECO:0007669"/>
    <property type="project" value="UniProtKB-KW"/>
</dbReference>
<dbReference type="SMART" id="SM01179">
    <property type="entry name" value="DUF862"/>
    <property type="match status" value="1"/>
</dbReference>
<feature type="compositionally biased region" description="Basic and acidic residues" evidence="4">
    <location>
        <begin position="633"/>
        <end position="649"/>
    </location>
</feature>
<sequence length="865" mass="97509">MTTSSNVILHVYDLSKGAARTMSKLFLGGKIEGIWHSGVVAFGYEYFYSTGIFREIPGKTPAGVPWKTIQSSTQHLERDIARMRIAPRNLLPSQTPILFASTAYLYEDLNVDRLMKRLLENADQMEKRLASESGHLIDNMGNSSLKTQFPFNQYSFPPPPVDSNFGRGQQFPFHNIQNNPFHNIQNNIQNGFLQGFQQGFLQGFQQPPHFIPPNPDNLQNNQSSQSNIGISQQNNFPFYHPNAYDPNQFMFNHLQNNQGLDSSNQFNNQKINVQSEQIKILHPGILTKEERTRINSLEVRIFLQQLVSGGVVPTIPGSTAINAQNTSASISTPNILTQNTGFNFNSIQQTNEGSESDSSDPFSSDEDDKQQKNINTNESMQQQRRSVRTRGWIYNSTSSGRGSKNSSGMIKDKNKNNNKNQNPDEDDGRNGIPKGLMSPLTRIRCTWKGPLLLPLLDMLRVLVLHPSGAEMVCRGCICSQQQEMSSYAPLSIIKLFHELAMSEEDDVLIKEIAKVEDAEWQLNNEEMGQSFCSCWMSILKQGNQNDSSKDPLNSLQKSSNQLPSDNIRLMCIRIAVNLFKTQLGSQFVSAGQHLSFFLAIAIRMINPYITIEEHKLICAQTLERIKYLSSMKNKQEKQQTKRNKQFSEMDKEDEINSSFDDEDNKDINERVIKDHLDLSGQMNMFGIQNENKSQSSSFQQQVQNHHHLPHREISQGEKFLQQGGACLIHNIALELGAHTHHIHNGEQINQENTVNGKQHSFGLSCIAVHALSQALKNEYDDIRQKQTQQFALPHGLVGRDVSAQINDDTLHTFLKALGVSCLDNCRASQEVGDAEVATLIQIRDSWHGKAEIRDLAAEICRILGV</sequence>
<evidence type="ECO:0000259" key="5">
    <source>
        <dbReference type="PROSITE" id="PS51858"/>
    </source>
</evidence>
<keyword evidence="2" id="KW-0645">Protease</keyword>
<feature type="compositionally biased region" description="Acidic residues" evidence="4">
    <location>
        <begin position="354"/>
        <end position="368"/>
    </location>
</feature>